<evidence type="ECO:0000313" key="13">
    <source>
        <dbReference type="Proteomes" id="UP000268823"/>
    </source>
</evidence>
<evidence type="ECO:0000259" key="9">
    <source>
        <dbReference type="PROSITE" id="PS50013"/>
    </source>
</evidence>
<feature type="domain" description="Post-SET" evidence="11">
    <location>
        <begin position="540"/>
        <end position="556"/>
    </location>
</feature>
<dbReference type="PROSITE" id="PS50013">
    <property type="entry name" value="CHROMO_2"/>
    <property type="match status" value="1"/>
</dbReference>
<feature type="compositionally biased region" description="Polar residues" evidence="8">
    <location>
        <begin position="124"/>
        <end position="142"/>
    </location>
</feature>
<dbReference type="PANTHER" id="PTHR46223:SF3">
    <property type="entry name" value="HISTONE-LYSINE N-METHYLTRANSFERASE SET-23"/>
    <property type="match status" value="1"/>
</dbReference>
<dbReference type="Pfam" id="PF00856">
    <property type="entry name" value="SET"/>
    <property type="match status" value="1"/>
</dbReference>
<feature type="domain" description="SET" evidence="10">
    <location>
        <begin position="383"/>
        <end position="515"/>
    </location>
</feature>
<dbReference type="VEuPathDB" id="FungiDB:BTJ68_09736"/>
<evidence type="ECO:0000256" key="5">
    <source>
        <dbReference type="ARBA" id="ARBA00022691"/>
    </source>
</evidence>
<keyword evidence="7" id="KW-0862">Zinc</keyword>
<organism evidence="12 13">
    <name type="scientific">Hortaea werneckii</name>
    <name type="common">Black yeast</name>
    <name type="synonym">Cladosporium werneckii</name>
    <dbReference type="NCBI Taxonomy" id="91943"/>
    <lineage>
        <taxon>Eukaryota</taxon>
        <taxon>Fungi</taxon>
        <taxon>Dikarya</taxon>
        <taxon>Ascomycota</taxon>
        <taxon>Pezizomycotina</taxon>
        <taxon>Dothideomycetes</taxon>
        <taxon>Dothideomycetidae</taxon>
        <taxon>Mycosphaerellales</taxon>
        <taxon>Teratosphaeriaceae</taxon>
        <taxon>Hortaea</taxon>
    </lineage>
</organism>
<dbReference type="SMART" id="SM00508">
    <property type="entry name" value="PostSET"/>
    <property type="match status" value="1"/>
</dbReference>
<comment type="caution">
    <text evidence="12">The sequence shown here is derived from an EMBL/GenBank/DDBJ whole genome shotgun (WGS) entry which is preliminary data.</text>
</comment>
<dbReference type="InterPro" id="IPR000953">
    <property type="entry name" value="Chromo/chromo_shadow_dom"/>
</dbReference>
<dbReference type="InterPro" id="IPR050973">
    <property type="entry name" value="H3K9_Histone-Lys_N-MTase"/>
</dbReference>
<proteinExistence type="predicted"/>
<dbReference type="SUPFAM" id="SSF82199">
    <property type="entry name" value="SET domain"/>
    <property type="match status" value="1"/>
</dbReference>
<dbReference type="PANTHER" id="PTHR46223">
    <property type="entry name" value="HISTONE-LYSINE N-METHYLTRANSFERASE SUV39H"/>
    <property type="match status" value="1"/>
</dbReference>
<feature type="domain" description="Chromo" evidence="9">
    <location>
        <begin position="20"/>
        <end position="93"/>
    </location>
</feature>
<evidence type="ECO:0000259" key="11">
    <source>
        <dbReference type="PROSITE" id="PS50868"/>
    </source>
</evidence>
<keyword evidence="6" id="KW-0479">Metal-binding</keyword>
<evidence type="ECO:0000256" key="6">
    <source>
        <dbReference type="ARBA" id="ARBA00022723"/>
    </source>
</evidence>
<evidence type="ECO:0000256" key="3">
    <source>
        <dbReference type="ARBA" id="ARBA00022603"/>
    </source>
</evidence>
<dbReference type="PROSITE" id="PS50868">
    <property type="entry name" value="POST_SET"/>
    <property type="match status" value="1"/>
</dbReference>
<dbReference type="InterPro" id="IPR007728">
    <property type="entry name" value="Pre-SET_dom"/>
</dbReference>
<name>A0A3M7G5G7_HORWE</name>
<evidence type="ECO:0000256" key="2">
    <source>
        <dbReference type="ARBA" id="ARBA00022454"/>
    </source>
</evidence>
<dbReference type="Pfam" id="PF05033">
    <property type="entry name" value="Pre-SET"/>
    <property type="match status" value="1"/>
</dbReference>
<comment type="subcellular location">
    <subcellularLocation>
        <location evidence="1">Chromosome</location>
    </subcellularLocation>
</comment>
<protein>
    <recommendedName>
        <fullName evidence="14">SET domain-containing protein</fullName>
    </recommendedName>
</protein>
<dbReference type="AlphaFoldDB" id="A0A3M7G5G7"/>
<dbReference type="PROSITE" id="PS50280">
    <property type="entry name" value="SET"/>
    <property type="match status" value="1"/>
</dbReference>
<dbReference type="Gene3D" id="2.170.270.10">
    <property type="entry name" value="SET domain"/>
    <property type="match status" value="1"/>
</dbReference>
<evidence type="ECO:0000256" key="7">
    <source>
        <dbReference type="ARBA" id="ARBA00022833"/>
    </source>
</evidence>
<dbReference type="GO" id="GO:0005634">
    <property type="term" value="C:nucleus"/>
    <property type="evidence" value="ECO:0007669"/>
    <property type="project" value="InterPro"/>
</dbReference>
<dbReference type="GO" id="GO:0032259">
    <property type="term" value="P:methylation"/>
    <property type="evidence" value="ECO:0007669"/>
    <property type="project" value="UniProtKB-KW"/>
</dbReference>
<dbReference type="EMBL" id="QWIR01000003">
    <property type="protein sequence ID" value="RMY96147.1"/>
    <property type="molecule type" value="Genomic_DNA"/>
</dbReference>
<dbReference type="InterPro" id="IPR003616">
    <property type="entry name" value="Post-SET_dom"/>
</dbReference>
<evidence type="ECO:0000256" key="8">
    <source>
        <dbReference type="SAM" id="MobiDB-lite"/>
    </source>
</evidence>
<dbReference type="SMART" id="SM00317">
    <property type="entry name" value="SET"/>
    <property type="match status" value="1"/>
</dbReference>
<dbReference type="OrthoDB" id="308383at2759"/>
<accession>A0A3M7G5G7</accession>
<evidence type="ECO:0008006" key="14">
    <source>
        <dbReference type="Google" id="ProtNLM"/>
    </source>
</evidence>
<evidence type="ECO:0000259" key="10">
    <source>
        <dbReference type="PROSITE" id="PS50280"/>
    </source>
</evidence>
<dbReference type="GO" id="GO:0042054">
    <property type="term" value="F:histone methyltransferase activity"/>
    <property type="evidence" value="ECO:0007669"/>
    <property type="project" value="InterPro"/>
</dbReference>
<dbReference type="InterPro" id="IPR001214">
    <property type="entry name" value="SET_dom"/>
</dbReference>
<keyword evidence="2" id="KW-0158">Chromosome</keyword>
<reference evidence="12 13" key="1">
    <citation type="journal article" date="2018" name="BMC Genomics">
        <title>Genomic evidence for intraspecific hybridization in a clonal and extremely halotolerant yeast.</title>
        <authorList>
            <person name="Gostincar C."/>
            <person name="Stajich J.E."/>
            <person name="Zupancic J."/>
            <person name="Zalar P."/>
            <person name="Gunde-Cimerman N."/>
        </authorList>
    </citation>
    <scope>NUCLEOTIDE SEQUENCE [LARGE SCALE GENOMIC DNA]</scope>
    <source>
        <strain evidence="12 13">EXF-2788</strain>
    </source>
</reference>
<evidence type="ECO:0000256" key="1">
    <source>
        <dbReference type="ARBA" id="ARBA00004286"/>
    </source>
</evidence>
<feature type="region of interest" description="Disordered" evidence="8">
    <location>
        <begin position="106"/>
        <end position="142"/>
    </location>
</feature>
<dbReference type="Proteomes" id="UP000268823">
    <property type="component" value="Unassembled WGS sequence"/>
</dbReference>
<dbReference type="InterPro" id="IPR046341">
    <property type="entry name" value="SET_dom_sf"/>
</dbReference>
<gene>
    <name evidence="12" type="ORF">D0861_00368</name>
</gene>
<dbReference type="GO" id="GO:0008270">
    <property type="term" value="F:zinc ion binding"/>
    <property type="evidence" value="ECO:0007669"/>
    <property type="project" value="InterPro"/>
</dbReference>
<keyword evidence="3" id="KW-0489">Methyltransferase</keyword>
<sequence>MAVNAPLLPNARATYRIRTVDVSKVLCHRERNGTILTSRKQQEEYLVRWRALKEPPVPPRAICSWHPLKELTLCLHHVQSYIEQLRGQSEPIADGGSITIVGAEHLSPNELPNRKRKAPGLSAPLSNGDSGSLTPQDSAQFSREPSLGIISSSDASGPTRQPTEVYNGFLQKREGKIIAKKSKDPNITKIVNATKLPTPEMREAASVAPVSTAERFIREAFLQKLRTVPKVKLENHVDTSTPSLDFTFIREFELRHGVQRAPAEVNLGCQKPCRPNMGQYMGCEYTKLCGCLEYAAVDEGALESKDANGYEAYVHAKQNGYVMDTTGMPKRFPYRKSKVGEEKVPSTLQPFYLEERHPIYECNSNCNCGPVCKSRVVQKGRKVPLVIFKTPNNRGWGVYCAEDLIRGEFIDTYLGEVITNEEADRRESKTGKDKASYLYNLDKFLGDDDTLTEDNCYVVDGQYMGGVTRFINHSCEPNCRQYTVSYNKHDLRVYDLAFFAYQDIPAGTELTFDYMDKDEEEEEDVLRQREEAANDPQNEDKKPCNCGARKCRGYLWV</sequence>
<keyword evidence="5" id="KW-0949">S-adenosyl-L-methionine</keyword>
<keyword evidence="4" id="KW-0808">Transferase</keyword>
<evidence type="ECO:0000256" key="4">
    <source>
        <dbReference type="ARBA" id="ARBA00022679"/>
    </source>
</evidence>
<evidence type="ECO:0000313" key="12">
    <source>
        <dbReference type="EMBL" id="RMY96147.1"/>
    </source>
</evidence>
<dbReference type="GO" id="GO:0005694">
    <property type="term" value="C:chromosome"/>
    <property type="evidence" value="ECO:0007669"/>
    <property type="project" value="UniProtKB-SubCell"/>
</dbReference>